<dbReference type="RefSeq" id="WP_026468332.1">
    <property type="nucleotide sequence ID" value="NZ_QHHU01000026.1"/>
</dbReference>
<dbReference type="SUPFAM" id="SSF52266">
    <property type="entry name" value="SGNH hydrolase"/>
    <property type="match status" value="1"/>
</dbReference>
<evidence type="ECO:0000313" key="3">
    <source>
        <dbReference type="EMBL" id="RSM43212.1"/>
    </source>
</evidence>
<dbReference type="InterPro" id="IPR013830">
    <property type="entry name" value="SGNH_hydro"/>
</dbReference>
<dbReference type="GO" id="GO:0004806">
    <property type="term" value="F:triacylglycerol lipase activity"/>
    <property type="evidence" value="ECO:0007669"/>
    <property type="project" value="TreeGrafter"/>
</dbReference>
<dbReference type="AlphaFoldDB" id="A0A428WJK9"/>
<reference evidence="3 4" key="1">
    <citation type="submission" date="2018-05" db="EMBL/GenBank/DDBJ databases">
        <title>Evolution of GPA BGCs.</title>
        <authorList>
            <person name="Waglechner N."/>
            <person name="Wright G.D."/>
        </authorList>
    </citation>
    <scope>NUCLEOTIDE SEQUENCE [LARGE SCALE GENOMIC DNA]</scope>
    <source>
        <strain evidence="3 4">DSM 5908</strain>
    </source>
</reference>
<feature type="domain" description="SGNH hydrolase-type esterase" evidence="2">
    <location>
        <begin position="11"/>
        <end position="250"/>
    </location>
</feature>
<evidence type="ECO:0000313" key="4">
    <source>
        <dbReference type="Proteomes" id="UP000286716"/>
    </source>
</evidence>
<dbReference type="InterPro" id="IPR036514">
    <property type="entry name" value="SGNH_hydro_sf"/>
</dbReference>
<name>A0A428WJK9_AMYBA</name>
<dbReference type="OrthoDB" id="5503950at2"/>
<feature type="active site" description="Nucleophile" evidence="1">
    <location>
        <position position="15"/>
    </location>
</feature>
<dbReference type="EMBL" id="QHHU01000026">
    <property type="protein sequence ID" value="RSM43212.1"/>
    <property type="molecule type" value="Genomic_DNA"/>
</dbReference>
<sequence length="263" mass="27885">MPPPTVRHLAALGSSFASGPGIEPYADKRAWRSGRNYAHLLAERLGSDLTDLTVAGATTATILERPQRMLWRKFPAQLSRLPREADLVTVTAGGNDLGYISSMIALSYRAWLSQRRTTRTFAPLLARHGVPALTESMLDQTTSHLVAIVAAITKQAPGARVVLVDYLTVLDADTPTGPDAPFPAATRDSLRAVAGALADAFADAAKLSGADLVAMSRLSEGHGLTSAHPWVNGFMAKQPTASFHPTLTGMTAVADAVIDHLGR</sequence>
<dbReference type="PANTHER" id="PTHR37981">
    <property type="entry name" value="LIPASE 2"/>
    <property type="match status" value="1"/>
</dbReference>
<keyword evidence="4" id="KW-1185">Reference proteome</keyword>
<dbReference type="Proteomes" id="UP000286716">
    <property type="component" value="Unassembled WGS sequence"/>
</dbReference>
<organism evidence="3 4">
    <name type="scientific">Amycolatopsis balhimycina DSM 5908</name>
    <dbReference type="NCBI Taxonomy" id="1081091"/>
    <lineage>
        <taxon>Bacteria</taxon>
        <taxon>Bacillati</taxon>
        <taxon>Actinomycetota</taxon>
        <taxon>Actinomycetes</taxon>
        <taxon>Pseudonocardiales</taxon>
        <taxon>Pseudonocardiaceae</taxon>
        <taxon>Amycolatopsis</taxon>
    </lineage>
</organism>
<gene>
    <name evidence="3" type="ORF">DMA12_19955</name>
</gene>
<dbReference type="Pfam" id="PF13472">
    <property type="entry name" value="Lipase_GDSL_2"/>
    <property type="match status" value="1"/>
</dbReference>
<evidence type="ECO:0000256" key="1">
    <source>
        <dbReference type="PIRSR" id="PIRSR637460-1"/>
    </source>
</evidence>
<comment type="caution">
    <text evidence="3">The sequence shown here is derived from an EMBL/GenBank/DDBJ whole genome shotgun (WGS) entry which is preliminary data.</text>
</comment>
<dbReference type="GO" id="GO:0019433">
    <property type="term" value="P:triglyceride catabolic process"/>
    <property type="evidence" value="ECO:0007669"/>
    <property type="project" value="TreeGrafter"/>
</dbReference>
<dbReference type="CDD" id="cd01823">
    <property type="entry name" value="SEST_like"/>
    <property type="match status" value="1"/>
</dbReference>
<dbReference type="PANTHER" id="PTHR37981:SF1">
    <property type="entry name" value="SGNH HYDROLASE-TYPE ESTERASE DOMAIN-CONTAINING PROTEIN"/>
    <property type="match status" value="1"/>
</dbReference>
<accession>A0A428WJK9</accession>
<dbReference type="InterPro" id="IPR037460">
    <property type="entry name" value="SEST-like"/>
</dbReference>
<dbReference type="Gene3D" id="3.40.50.1110">
    <property type="entry name" value="SGNH hydrolase"/>
    <property type="match status" value="1"/>
</dbReference>
<protein>
    <submittedName>
        <fullName evidence="3">SGNH/GDSL hydrolase family protein</fullName>
    </submittedName>
</protein>
<feature type="active site" evidence="1">
    <location>
        <position position="244"/>
    </location>
</feature>
<keyword evidence="3" id="KW-0378">Hydrolase</keyword>
<evidence type="ECO:0000259" key="2">
    <source>
        <dbReference type="Pfam" id="PF13472"/>
    </source>
</evidence>
<proteinExistence type="predicted"/>